<evidence type="ECO:0000313" key="3">
    <source>
        <dbReference type="Proteomes" id="UP001501444"/>
    </source>
</evidence>
<comment type="caution">
    <text evidence="2">The sequence shown here is derived from an EMBL/GenBank/DDBJ whole genome shotgun (WGS) entry which is preliminary data.</text>
</comment>
<feature type="domain" description="Treble clef zinc finger" evidence="1">
    <location>
        <begin position="184"/>
        <end position="238"/>
    </location>
</feature>
<dbReference type="PANTHER" id="PTHR37317">
    <property type="entry name" value="BLR8090 PROTEIN"/>
    <property type="match status" value="1"/>
</dbReference>
<name>A0ABP5UB32_9ACTN</name>
<evidence type="ECO:0000313" key="2">
    <source>
        <dbReference type="EMBL" id="GAA2375414.1"/>
    </source>
</evidence>
<dbReference type="EMBL" id="BAAARV010000078">
    <property type="protein sequence ID" value="GAA2375414.1"/>
    <property type="molecule type" value="Genomic_DNA"/>
</dbReference>
<proteinExistence type="predicted"/>
<dbReference type="Gene3D" id="3.40.960.10">
    <property type="entry name" value="VSR Endonuclease"/>
    <property type="match status" value="1"/>
</dbReference>
<protein>
    <submittedName>
        <fullName evidence="2">Zinc-ribbon domain-containing protein</fullName>
    </submittedName>
</protein>
<dbReference type="InterPro" id="IPR025487">
    <property type="entry name" value="DUF4379"/>
</dbReference>
<reference evidence="3" key="1">
    <citation type="journal article" date="2019" name="Int. J. Syst. Evol. Microbiol.">
        <title>The Global Catalogue of Microorganisms (GCM) 10K type strain sequencing project: providing services to taxonomists for standard genome sequencing and annotation.</title>
        <authorList>
            <consortium name="The Broad Institute Genomics Platform"/>
            <consortium name="The Broad Institute Genome Sequencing Center for Infectious Disease"/>
            <person name="Wu L."/>
            <person name="Ma J."/>
        </authorList>
    </citation>
    <scope>NUCLEOTIDE SEQUENCE [LARGE SCALE GENOMIC DNA]</scope>
    <source>
        <strain evidence="3">JCM 3272</strain>
    </source>
</reference>
<sequence length="584" mass="64968">MKVQECSTIGCTRQAAFTTRKNPAWCTECIDDVLRAGGLVAVEPFSGPDAHRLGRCLTCGVQAHYTLKYTVEKNGVGEKTCRACFWRSWAVRARARDGLGVRRRYATEEIVRRLDAAGWEFLGTLVEVTDEYEPVLGKCRSCGRIQAAQVGDFACSCSRNTRSRYPTEKPTGKVPFAASGSEALAWWDHDANDPSSLATATVGARRDAHWRCPTCGLRFAKKVYEMAERPVCPACAQRESEAWRAEYERLSVTPVAAVPGLLAAWADDADPHQVMVAGSFGSYKFRCPNGHRPRLDPHTYHSRGCPSCKAKVTRAEPQVLAEVLPEIASQWHPARNGKYAPGNVVWNSKRNVWWRSDCCGHEWQEAVVDRDKYQRLRCPACRTILGSLAWCDPGLAAEWSPANPITPWHVRPHGNTPFVPEWICSINSGHVWQMPLSSRTNGAECPECRPTGKSRVELDHHAAALEVFGAAQSGALLRDPAFIARKAWTADVLVNTAEERVVIEYDGAYWHRPAAKVLVDISKSRDLLAAGYCVVRLREDDLPALEIAHPRYREFRVYSAAPRPRESMEAIRGWLPNSKGTTSG</sequence>
<dbReference type="Pfam" id="PF14311">
    <property type="entry name" value="DUF4379"/>
    <property type="match status" value="3"/>
</dbReference>
<dbReference type="PANTHER" id="PTHR37317:SF1">
    <property type="entry name" value="ZINC-RIBBON DOMAIN-CONTAINING PROTEIN-RELATED"/>
    <property type="match status" value="1"/>
</dbReference>
<evidence type="ECO:0000259" key="1">
    <source>
        <dbReference type="Pfam" id="PF14311"/>
    </source>
</evidence>
<dbReference type="Proteomes" id="UP001501444">
    <property type="component" value="Unassembled WGS sequence"/>
</dbReference>
<accession>A0ABP5UB32</accession>
<feature type="domain" description="Treble clef zinc finger" evidence="1">
    <location>
        <begin position="395"/>
        <end position="450"/>
    </location>
</feature>
<keyword evidence="3" id="KW-1185">Reference proteome</keyword>
<gene>
    <name evidence="2" type="ORF">GCM10010170_078960</name>
</gene>
<feature type="domain" description="Treble clef zinc finger" evidence="1">
    <location>
        <begin position="327"/>
        <end position="382"/>
    </location>
</feature>
<organism evidence="2 3">
    <name type="scientific">Dactylosporangium salmoneum</name>
    <dbReference type="NCBI Taxonomy" id="53361"/>
    <lineage>
        <taxon>Bacteria</taxon>
        <taxon>Bacillati</taxon>
        <taxon>Actinomycetota</taxon>
        <taxon>Actinomycetes</taxon>
        <taxon>Micromonosporales</taxon>
        <taxon>Micromonosporaceae</taxon>
        <taxon>Dactylosporangium</taxon>
    </lineage>
</organism>